<proteinExistence type="predicted"/>
<dbReference type="AlphaFoldDB" id="A0AAD5SLP0"/>
<protein>
    <submittedName>
        <fullName evidence="3">Uncharacterized protein</fullName>
    </submittedName>
</protein>
<keyword evidence="4" id="KW-1185">Reference proteome</keyword>
<comment type="caution">
    <text evidence="3">The sequence shown here is derived from an EMBL/GenBank/DDBJ whole genome shotgun (WGS) entry which is preliminary data.</text>
</comment>
<dbReference type="Proteomes" id="UP001212841">
    <property type="component" value="Unassembled WGS sequence"/>
</dbReference>
<feature type="compositionally biased region" description="Polar residues" evidence="1">
    <location>
        <begin position="28"/>
        <end position="45"/>
    </location>
</feature>
<feature type="chain" id="PRO_5042031744" evidence="2">
    <location>
        <begin position="20"/>
        <end position="287"/>
    </location>
</feature>
<reference evidence="3" key="1">
    <citation type="submission" date="2020-05" db="EMBL/GenBank/DDBJ databases">
        <title>Phylogenomic resolution of chytrid fungi.</title>
        <authorList>
            <person name="Stajich J.E."/>
            <person name="Amses K."/>
            <person name="Simmons R."/>
            <person name="Seto K."/>
            <person name="Myers J."/>
            <person name="Bonds A."/>
            <person name="Quandt C.A."/>
            <person name="Barry K."/>
            <person name="Liu P."/>
            <person name="Grigoriev I."/>
            <person name="Longcore J.E."/>
            <person name="James T.Y."/>
        </authorList>
    </citation>
    <scope>NUCLEOTIDE SEQUENCE</scope>
    <source>
        <strain evidence="3">JEL0318</strain>
    </source>
</reference>
<gene>
    <name evidence="3" type="ORF">HK097_009932</name>
</gene>
<evidence type="ECO:0000256" key="2">
    <source>
        <dbReference type="SAM" id="SignalP"/>
    </source>
</evidence>
<evidence type="ECO:0000256" key="1">
    <source>
        <dbReference type="SAM" id="MobiDB-lite"/>
    </source>
</evidence>
<feature type="compositionally biased region" description="Low complexity" evidence="1">
    <location>
        <begin position="239"/>
        <end position="255"/>
    </location>
</feature>
<keyword evidence="2" id="KW-0732">Signal</keyword>
<name>A0AAD5SLP0_9FUNG</name>
<feature type="signal peptide" evidence="2">
    <location>
        <begin position="1"/>
        <end position="19"/>
    </location>
</feature>
<evidence type="ECO:0000313" key="4">
    <source>
        <dbReference type="Proteomes" id="UP001212841"/>
    </source>
</evidence>
<feature type="region of interest" description="Disordered" evidence="1">
    <location>
        <begin position="239"/>
        <end position="263"/>
    </location>
</feature>
<feature type="region of interest" description="Disordered" evidence="1">
    <location>
        <begin position="24"/>
        <end position="52"/>
    </location>
</feature>
<sequence length="287" mass="31013">MKLSVYVFAAALITVGVSAGPGDDEVPANTNTNTWRQTNEETYTNGDADPVSRKTHYDQDDAGNLQINGQRPQTVWDVADAKLNQIFEKRGLERRGGTEGVEGDEWVDVAGGKGNVNKNTFSSSNSNIISGTGKKPVVKDHTTTIDGNGFKVDGKDPFVWKRDIGDEDVGISGLKNKDTNTFTNTFTTSNTFNGNDKKPITNTYSIGGLGPAGSNIDNGNFKVNGKNPFKWRRGLKNTNKNTFTTSSSNTINNNGKKPEQKDHSVVLDNGAFKVDGKDLFGGKGKKL</sequence>
<organism evidence="3 4">
    <name type="scientific">Rhizophlyctis rosea</name>
    <dbReference type="NCBI Taxonomy" id="64517"/>
    <lineage>
        <taxon>Eukaryota</taxon>
        <taxon>Fungi</taxon>
        <taxon>Fungi incertae sedis</taxon>
        <taxon>Chytridiomycota</taxon>
        <taxon>Chytridiomycota incertae sedis</taxon>
        <taxon>Chytridiomycetes</taxon>
        <taxon>Rhizophlyctidales</taxon>
        <taxon>Rhizophlyctidaceae</taxon>
        <taxon>Rhizophlyctis</taxon>
    </lineage>
</organism>
<dbReference type="EMBL" id="JADGJD010000007">
    <property type="protein sequence ID" value="KAJ3057273.1"/>
    <property type="molecule type" value="Genomic_DNA"/>
</dbReference>
<accession>A0AAD5SLP0</accession>
<evidence type="ECO:0000313" key="3">
    <source>
        <dbReference type="EMBL" id="KAJ3057273.1"/>
    </source>
</evidence>